<dbReference type="GO" id="GO:0043484">
    <property type="term" value="P:regulation of RNA splicing"/>
    <property type="evidence" value="ECO:0007669"/>
    <property type="project" value="TreeGrafter"/>
</dbReference>
<organism evidence="9 10">
    <name type="scientific">Caenorhabditis nigoni</name>
    <dbReference type="NCBI Taxonomy" id="1611254"/>
    <lineage>
        <taxon>Eukaryota</taxon>
        <taxon>Metazoa</taxon>
        <taxon>Ecdysozoa</taxon>
        <taxon>Nematoda</taxon>
        <taxon>Chromadorea</taxon>
        <taxon>Rhabditida</taxon>
        <taxon>Rhabditina</taxon>
        <taxon>Rhabditomorpha</taxon>
        <taxon>Rhabditoidea</taxon>
        <taxon>Rhabditidae</taxon>
        <taxon>Peloderinae</taxon>
        <taxon>Caenorhabditis</taxon>
    </lineage>
</organism>
<dbReference type="InterPro" id="IPR008271">
    <property type="entry name" value="Ser/Thr_kinase_AS"/>
</dbReference>
<feature type="compositionally biased region" description="Polar residues" evidence="7">
    <location>
        <begin position="16"/>
        <end position="37"/>
    </location>
</feature>
<dbReference type="PROSITE" id="PS50011">
    <property type="entry name" value="PROTEIN_KINASE_DOM"/>
    <property type="match status" value="1"/>
</dbReference>
<dbReference type="PANTHER" id="PTHR45646:SF8">
    <property type="entry name" value="PROTEIN KINASE DOMAIN-CONTAINING PROTEIN"/>
    <property type="match status" value="1"/>
</dbReference>
<dbReference type="PROSITE" id="PS00108">
    <property type="entry name" value="PROTEIN_KINASE_ST"/>
    <property type="match status" value="1"/>
</dbReference>
<name>A0A2G5T3V6_9PELO</name>
<dbReference type="SMART" id="SM00220">
    <property type="entry name" value="S_TKc"/>
    <property type="match status" value="1"/>
</dbReference>
<dbReference type="InterPro" id="IPR011009">
    <property type="entry name" value="Kinase-like_dom_sf"/>
</dbReference>
<keyword evidence="4" id="KW-0418">Kinase</keyword>
<evidence type="ECO:0000256" key="7">
    <source>
        <dbReference type="SAM" id="MobiDB-lite"/>
    </source>
</evidence>
<dbReference type="PANTHER" id="PTHR45646">
    <property type="entry name" value="SERINE/THREONINE-PROTEIN KINASE DOA-RELATED"/>
    <property type="match status" value="1"/>
</dbReference>
<dbReference type="Pfam" id="PF00069">
    <property type="entry name" value="Pkinase"/>
    <property type="match status" value="1"/>
</dbReference>
<sequence>MKRSHPPSPPSDLKKSQNSSATSQEKNQETPSTSDNIENIPCESAITHRESQLAKSQMVMEQNEPSGLSITPRESEPSSSQIALQQNERRGSPAAEIEPITEHEDQLDNSQMVMEHHRQASPGYAYEPMDVNRRGLPVQLKLLSGQTYKVRGLFGEGNFCTVYRVRDRNGLHLAAKVFKQRNDAYPIVFELNAYDKISNEPHRNLLSLHQYGLLSNPPALHKLEVIVTPACGPSIEHILSEASLKYTHMTKPRFDMSSIKSIGVQIAMAMHHLERLGIFHLDLKTANIVFTSDVTYAVEQNPVHPVITMSSLLVKVIDYGNTLPHPINGLDHSFVTVQSLNVRAPEIMMGIRHTTKSDVWSMACIMTEIYTGKDLFTRIHGLDAQQLQQLHFVKIVSLFDNNIPQGMIDASQRGGRSSVNLDFLNRERDETAHSLMNLMREEEDLELFDLLNFMFVFDPVRRPSFEAVLYHDFFLDA</sequence>
<feature type="compositionally biased region" description="Polar residues" evidence="7">
    <location>
        <begin position="77"/>
        <end position="86"/>
    </location>
</feature>
<evidence type="ECO:0000313" key="10">
    <source>
        <dbReference type="Proteomes" id="UP000230233"/>
    </source>
</evidence>
<protein>
    <recommendedName>
        <fullName evidence="8">Protein kinase domain-containing protein</fullName>
    </recommendedName>
</protein>
<feature type="compositionally biased region" description="Polar residues" evidence="7">
    <location>
        <begin position="53"/>
        <end position="69"/>
    </location>
</feature>
<keyword evidence="10" id="KW-1185">Reference proteome</keyword>
<dbReference type="Proteomes" id="UP000230233">
    <property type="component" value="Chromosome X"/>
</dbReference>
<dbReference type="InterPro" id="IPR051175">
    <property type="entry name" value="CLK_kinases"/>
</dbReference>
<proteinExistence type="inferred from homology"/>
<evidence type="ECO:0000256" key="1">
    <source>
        <dbReference type="ARBA" id="ARBA00022527"/>
    </source>
</evidence>
<dbReference type="Gene3D" id="1.10.510.10">
    <property type="entry name" value="Transferase(Phosphotransferase) domain 1"/>
    <property type="match status" value="1"/>
</dbReference>
<keyword evidence="2" id="KW-0808">Transferase</keyword>
<dbReference type="AlphaFoldDB" id="A0A2G5T3V6"/>
<dbReference type="GO" id="GO:0005524">
    <property type="term" value="F:ATP binding"/>
    <property type="evidence" value="ECO:0007669"/>
    <property type="project" value="UniProtKB-KW"/>
</dbReference>
<dbReference type="GO" id="GO:0004674">
    <property type="term" value="F:protein serine/threonine kinase activity"/>
    <property type="evidence" value="ECO:0007669"/>
    <property type="project" value="UniProtKB-KW"/>
</dbReference>
<dbReference type="Gene3D" id="3.30.200.20">
    <property type="entry name" value="Phosphorylase Kinase, domain 1"/>
    <property type="match status" value="1"/>
</dbReference>
<accession>A0A2G5T3V6</accession>
<keyword evidence="5" id="KW-0067">ATP-binding</keyword>
<evidence type="ECO:0000313" key="9">
    <source>
        <dbReference type="EMBL" id="PIC21957.1"/>
    </source>
</evidence>
<evidence type="ECO:0000256" key="3">
    <source>
        <dbReference type="ARBA" id="ARBA00022741"/>
    </source>
</evidence>
<evidence type="ECO:0000259" key="8">
    <source>
        <dbReference type="PROSITE" id="PS50011"/>
    </source>
</evidence>
<keyword evidence="1" id="KW-0723">Serine/threonine-protein kinase</keyword>
<dbReference type="GO" id="GO:0005634">
    <property type="term" value="C:nucleus"/>
    <property type="evidence" value="ECO:0007669"/>
    <property type="project" value="TreeGrafter"/>
</dbReference>
<evidence type="ECO:0000256" key="6">
    <source>
        <dbReference type="ARBA" id="ARBA00037966"/>
    </source>
</evidence>
<dbReference type="EMBL" id="PDUG01000006">
    <property type="protein sequence ID" value="PIC21957.1"/>
    <property type="molecule type" value="Genomic_DNA"/>
</dbReference>
<dbReference type="OrthoDB" id="5979581at2759"/>
<evidence type="ECO:0000256" key="2">
    <source>
        <dbReference type="ARBA" id="ARBA00022679"/>
    </source>
</evidence>
<dbReference type="SUPFAM" id="SSF56112">
    <property type="entry name" value="Protein kinase-like (PK-like)"/>
    <property type="match status" value="1"/>
</dbReference>
<feature type="domain" description="Protein kinase" evidence="8">
    <location>
        <begin position="148"/>
        <end position="474"/>
    </location>
</feature>
<evidence type="ECO:0000256" key="5">
    <source>
        <dbReference type="ARBA" id="ARBA00022840"/>
    </source>
</evidence>
<gene>
    <name evidence="9" type="primary">Cnig_chr_X.g26612</name>
    <name evidence="9" type="ORF">B9Z55_026612</name>
</gene>
<comment type="caution">
    <text evidence="9">The sequence shown here is derived from an EMBL/GenBank/DDBJ whole genome shotgun (WGS) entry which is preliminary data.</text>
</comment>
<feature type="compositionally biased region" description="Pro residues" evidence="7">
    <location>
        <begin position="1"/>
        <end position="10"/>
    </location>
</feature>
<feature type="region of interest" description="Disordered" evidence="7">
    <location>
        <begin position="1"/>
        <end position="98"/>
    </location>
</feature>
<evidence type="ECO:0000256" key="4">
    <source>
        <dbReference type="ARBA" id="ARBA00022777"/>
    </source>
</evidence>
<reference evidence="10" key="1">
    <citation type="submission" date="2017-10" db="EMBL/GenBank/DDBJ databases">
        <title>Rapid genome shrinkage in a self-fertile nematode reveals novel sperm competition proteins.</title>
        <authorList>
            <person name="Yin D."/>
            <person name="Schwarz E.M."/>
            <person name="Thomas C.G."/>
            <person name="Felde R.L."/>
            <person name="Korf I.F."/>
            <person name="Cutter A.D."/>
            <person name="Schartner C.M."/>
            <person name="Ralston E.J."/>
            <person name="Meyer B.J."/>
            <person name="Haag E.S."/>
        </authorList>
    </citation>
    <scope>NUCLEOTIDE SEQUENCE [LARGE SCALE GENOMIC DNA]</scope>
    <source>
        <strain evidence="10">JU1422</strain>
    </source>
</reference>
<dbReference type="InterPro" id="IPR000719">
    <property type="entry name" value="Prot_kinase_dom"/>
</dbReference>
<keyword evidence="3" id="KW-0547">Nucleotide-binding</keyword>
<comment type="similarity">
    <text evidence="6">Belongs to the protein kinase superfamily. CMGC Ser/Thr protein kinase family. Lammer subfamily.</text>
</comment>